<keyword evidence="2" id="KW-1185">Reference proteome</keyword>
<protein>
    <submittedName>
        <fullName evidence="1">Uncharacterized protein</fullName>
    </submittedName>
</protein>
<comment type="caution">
    <text evidence="1">The sequence shown here is derived from an EMBL/GenBank/DDBJ whole genome shotgun (WGS) entry which is preliminary data.</text>
</comment>
<evidence type="ECO:0000313" key="2">
    <source>
        <dbReference type="Proteomes" id="UP000282876"/>
    </source>
</evidence>
<name>A0A437AMK5_9MICR</name>
<accession>A0A437AMK5</accession>
<evidence type="ECO:0000313" key="1">
    <source>
        <dbReference type="EMBL" id="RVD92433.1"/>
    </source>
</evidence>
<reference evidence="1 2" key="1">
    <citation type="submission" date="2018-10" db="EMBL/GenBank/DDBJ databases">
        <title>Draft genome sequence of the microsporidian Tubulinosema ratisbonensis.</title>
        <authorList>
            <person name="Polonais V."/>
            <person name="Peyretaillade E."/>
            <person name="Niehus S."/>
            <person name="Wawrzyniak I."/>
            <person name="Franchet A."/>
            <person name="Gaspin C."/>
            <person name="Reichstadt M."/>
            <person name="Belser C."/>
            <person name="Labadie K."/>
            <person name="Delbac F."/>
            <person name="Ferrandon D."/>
        </authorList>
    </citation>
    <scope>NUCLEOTIDE SEQUENCE [LARGE SCALE GENOMIC DNA]</scope>
    <source>
        <strain evidence="1 2">Franzen</strain>
    </source>
</reference>
<dbReference type="Proteomes" id="UP000282876">
    <property type="component" value="Unassembled WGS sequence"/>
</dbReference>
<gene>
    <name evidence="1" type="ORF">TUBRATIS_10560</name>
</gene>
<organism evidence="1 2">
    <name type="scientific">Tubulinosema ratisbonensis</name>
    <dbReference type="NCBI Taxonomy" id="291195"/>
    <lineage>
        <taxon>Eukaryota</taxon>
        <taxon>Fungi</taxon>
        <taxon>Fungi incertae sedis</taxon>
        <taxon>Microsporidia</taxon>
        <taxon>Tubulinosematoidea</taxon>
        <taxon>Tubulinosematidae</taxon>
        <taxon>Tubulinosema</taxon>
    </lineage>
</organism>
<dbReference type="VEuPathDB" id="MicrosporidiaDB:TUBRATIS_10560"/>
<proteinExistence type="predicted"/>
<dbReference type="EMBL" id="RCSS01000220">
    <property type="protein sequence ID" value="RVD92433.1"/>
    <property type="molecule type" value="Genomic_DNA"/>
</dbReference>
<dbReference type="OrthoDB" id="2191529at2759"/>
<dbReference type="AlphaFoldDB" id="A0A437AMK5"/>
<sequence length="175" mass="20990">MKNTKIIKRKRRVKNEEIKNKPKPETIKKKKLNIKEVKEETAANKLLRMINSKHLYTYAINKILKCDSDTLHELKNEILPFLFNKLMVEESNLIYKILHRLFIVYDDKKMLFKYLKSFEYSNNELIDKIVRIVLKINPGLFSENKNEIFHLITNDRLKNELLKTECVDNLQIINK</sequence>